<dbReference type="AlphaFoldDB" id="A0A382KY55"/>
<dbReference type="PANTHER" id="PTHR12558:SF13">
    <property type="entry name" value="CELL DIVISION CYCLE PROTEIN 27 HOMOLOG"/>
    <property type="match status" value="1"/>
</dbReference>
<dbReference type="PROSITE" id="PS50005">
    <property type="entry name" value="TPR"/>
    <property type="match status" value="2"/>
</dbReference>
<evidence type="ECO:0000313" key="1">
    <source>
        <dbReference type="EMBL" id="SVC29578.1"/>
    </source>
</evidence>
<gene>
    <name evidence="1" type="ORF">METZ01_LOCUS282432</name>
</gene>
<feature type="non-terminal residue" evidence="1">
    <location>
        <position position="335"/>
    </location>
</feature>
<name>A0A382KY55_9ZZZZ</name>
<dbReference type="InterPro" id="IPR019734">
    <property type="entry name" value="TPR_rpt"/>
</dbReference>
<dbReference type="SUPFAM" id="SSF48452">
    <property type="entry name" value="TPR-like"/>
    <property type="match status" value="1"/>
</dbReference>
<accession>A0A382KY55</accession>
<dbReference type="SMART" id="SM00028">
    <property type="entry name" value="TPR"/>
    <property type="match status" value="6"/>
</dbReference>
<dbReference type="Pfam" id="PF14559">
    <property type="entry name" value="TPR_19"/>
    <property type="match status" value="1"/>
</dbReference>
<dbReference type="Gene3D" id="1.25.40.10">
    <property type="entry name" value="Tetratricopeptide repeat domain"/>
    <property type="match status" value="1"/>
</dbReference>
<organism evidence="1">
    <name type="scientific">marine metagenome</name>
    <dbReference type="NCBI Taxonomy" id="408172"/>
    <lineage>
        <taxon>unclassified sequences</taxon>
        <taxon>metagenomes</taxon>
        <taxon>ecological metagenomes</taxon>
    </lineage>
</organism>
<dbReference type="PANTHER" id="PTHR12558">
    <property type="entry name" value="CELL DIVISION CYCLE 16,23,27"/>
    <property type="match status" value="1"/>
</dbReference>
<sequence>MKSIKPQILFILILCLIGCQGIVAKRPAVAPIVTEVQKKEKTPHPEGLRHFMDGQILMTQGDFAMAIIEFQQALDLDPNVGAIHTAIAECYWNLNKQKLSEKHLSIAINIDPKDEQALQMLADQHIFQKQYEAARVPLEKLNKLNPNESRYLIALAELQKVNQNFEGAMRLYLEAFTLEPDRLELLETAGQFAIYLKDEEKAITIFKQLADSDPSQPRFLSIYVDMVSRTKSYDEGIAFIASLNKKHGDLSERNNQLGLLLFRKGDKEEAMILLESAVETSPENPNYYFSLFDIYMDENNIKKAAYLGDELIANFPEDWRGYYSRSLVYMNQNNS</sequence>
<dbReference type="EMBL" id="UINC01083662">
    <property type="protein sequence ID" value="SVC29578.1"/>
    <property type="molecule type" value="Genomic_DNA"/>
</dbReference>
<proteinExistence type="predicted"/>
<dbReference type="InterPro" id="IPR011990">
    <property type="entry name" value="TPR-like_helical_dom_sf"/>
</dbReference>
<protein>
    <submittedName>
        <fullName evidence="1">Uncharacterized protein</fullName>
    </submittedName>
</protein>
<reference evidence="1" key="1">
    <citation type="submission" date="2018-05" db="EMBL/GenBank/DDBJ databases">
        <authorList>
            <person name="Lanie J.A."/>
            <person name="Ng W.-L."/>
            <person name="Kazmierczak K.M."/>
            <person name="Andrzejewski T.M."/>
            <person name="Davidsen T.M."/>
            <person name="Wayne K.J."/>
            <person name="Tettelin H."/>
            <person name="Glass J.I."/>
            <person name="Rusch D."/>
            <person name="Podicherti R."/>
            <person name="Tsui H.-C.T."/>
            <person name="Winkler M.E."/>
        </authorList>
    </citation>
    <scope>NUCLEOTIDE SEQUENCE</scope>
</reference>
<dbReference type="Pfam" id="PF13181">
    <property type="entry name" value="TPR_8"/>
    <property type="match status" value="1"/>
</dbReference>